<protein>
    <submittedName>
        <fullName evidence="8">RNA polymerase sigma factor</fullName>
    </submittedName>
</protein>
<evidence type="ECO:0000313" key="8">
    <source>
        <dbReference type="EMBL" id="SYX83553.1"/>
    </source>
</evidence>
<dbReference type="NCBIfam" id="TIGR02937">
    <property type="entry name" value="sigma70-ECF"/>
    <property type="match status" value="1"/>
</dbReference>
<evidence type="ECO:0000256" key="2">
    <source>
        <dbReference type="ARBA" id="ARBA00023015"/>
    </source>
</evidence>
<proteinExistence type="inferred from homology"/>
<dbReference type="GO" id="GO:0003677">
    <property type="term" value="F:DNA binding"/>
    <property type="evidence" value="ECO:0007669"/>
    <property type="project" value="UniProtKB-KW"/>
</dbReference>
<dbReference type="InterPro" id="IPR036388">
    <property type="entry name" value="WH-like_DNA-bd_sf"/>
</dbReference>
<dbReference type="InterPro" id="IPR013249">
    <property type="entry name" value="RNA_pol_sigma70_r4_t2"/>
</dbReference>
<evidence type="ECO:0000313" key="9">
    <source>
        <dbReference type="Proteomes" id="UP000304148"/>
    </source>
</evidence>
<dbReference type="InterPro" id="IPR007627">
    <property type="entry name" value="RNA_pol_sigma70_r2"/>
</dbReference>
<accession>A0A383R9U5</accession>
<keyword evidence="5" id="KW-0804">Transcription</keyword>
<gene>
    <name evidence="8" type="ORF">PBLR_11975</name>
</gene>
<dbReference type="EMBL" id="LS992241">
    <property type="protein sequence ID" value="SYX83553.1"/>
    <property type="molecule type" value="Genomic_DNA"/>
</dbReference>
<dbReference type="GO" id="GO:0006352">
    <property type="term" value="P:DNA-templated transcription initiation"/>
    <property type="evidence" value="ECO:0007669"/>
    <property type="project" value="InterPro"/>
</dbReference>
<dbReference type="InterPro" id="IPR013324">
    <property type="entry name" value="RNA_pol_sigma_r3/r4-like"/>
</dbReference>
<dbReference type="InterPro" id="IPR039425">
    <property type="entry name" value="RNA_pol_sigma-70-like"/>
</dbReference>
<dbReference type="SUPFAM" id="SSF88659">
    <property type="entry name" value="Sigma3 and sigma4 domains of RNA polymerase sigma factors"/>
    <property type="match status" value="1"/>
</dbReference>
<evidence type="ECO:0000259" key="7">
    <source>
        <dbReference type="Pfam" id="PF08281"/>
    </source>
</evidence>
<reference evidence="9" key="1">
    <citation type="submission" date="2018-08" db="EMBL/GenBank/DDBJ databases">
        <authorList>
            <person name="Chevrot R."/>
        </authorList>
    </citation>
    <scope>NUCLEOTIDE SEQUENCE [LARGE SCALE GENOMIC DNA]</scope>
</reference>
<dbReference type="SUPFAM" id="SSF88946">
    <property type="entry name" value="Sigma2 domain of RNA polymerase sigma factors"/>
    <property type="match status" value="1"/>
</dbReference>
<sequence>MESVERFVEQVQAGQIEEYIHIINTYQNPLFRYCSRLLGNKHEAEDAVQDIFVRAYEKIHLYKPNVLFSSWLYKIAYHYCLNLIRKRNIQQKFKWWFTQESTTESAEDTVGKSLFDEPLHSALKQLSVEERNLLVLRVFEEKSFAEIGEILNKSTETVKKRFGRTRIKLQQFMTEEGGRVRWGESDLLSKMKK</sequence>
<evidence type="ECO:0000256" key="3">
    <source>
        <dbReference type="ARBA" id="ARBA00023082"/>
    </source>
</evidence>
<dbReference type="InterPro" id="IPR013325">
    <property type="entry name" value="RNA_pol_sigma_r2"/>
</dbReference>
<evidence type="ECO:0000256" key="1">
    <source>
        <dbReference type="ARBA" id="ARBA00010641"/>
    </source>
</evidence>
<dbReference type="PANTHER" id="PTHR43133">
    <property type="entry name" value="RNA POLYMERASE ECF-TYPE SIGMA FACTO"/>
    <property type="match status" value="1"/>
</dbReference>
<dbReference type="InterPro" id="IPR014284">
    <property type="entry name" value="RNA_pol_sigma-70_dom"/>
</dbReference>
<dbReference type="PANTHER" id="PTHR43133:SF8">
    <property type="entry name" value="RNA POLYMERASE SIGMA FACTOR HI_1459-RELATED"/>
    <property type="match status" value="1"/>
</dbReference>
<keyword evidence="2" id="KW-0805">Transcription regulation</keyword>
<dbReference type="RefSeq" id="WP_138185623.1">
    <property type="nucleotide sequence ID" value="NZ_LS992241.1"/>
</dbReference>
<dbReference type="GO" id="GO:0016987">
    <property type="term" value="F:sigma factor activity"/>
    <property type="evidence" value="ECO:0007669"/>
    <property type="project" value="UniProtKB-KW"/>
</dbReference>
<comment type="similarity">
    <text evidence="1">Belongs to the sigma-70 factor family. ECF subfamily.</text>
</comment>
<dbReference type="Pfam" id="PF04542">
    <property type="entry name" value="Sigma70_r2"/>
    <property type="match status" value="1"/>
</dbReference>
<evidence type="ECO:0000259" key="6">
    <source>
        <dbReference type="Pfam" id="PF04542"/>
    </source>
</evidence>
<feature type="domain" description="RNA polymerase sigma factor 70 region 4 type 2" evidence="7">
    <location>
        <begin position="118"/>
        <end position="169"/>
    </location>
</feature>
<dbReference type="Gene3D" id="1.10.1740.10">
    <property type="match status" value="1"/>
</dbReference>
<name>A0A383R9U5_PAEAL</name>
<evidence type="ECO:0000256" key="4">
    <source>
        <dbReference type="ARBA" id="ARBA00023125"/>
    </source>
</evidence>
<dbReference type="CDD" id="cd06171">
    <property type="entry name" value="Sigma70_r4"/>
    <property type="match status" value="1"/>
</dbReference>
<dbReference type="Gene3D" id="1.10.10.10">
    <property type="entry name" value="Winged helix-like DNA-binding domain superfamily/Winged helix DNA-binding domain"/>
    <property type="match status" value="1"/>
</dbReference>
<keyword evidence="4" id="KW-0238">DNA-binding</keyword>
<dbReference type="AlphaFoldDB" id="A0A383R9U5"/>
<dbReference type="Proteomes" id="UP000304148">
    <property type="component" value="Chromosome"/>
</dbReference>
<feature type="domain" description="RNA polymerase sigma-70 region 2" evidence="6">
    <location>
        <begin position="23"/>
        <end position="88"/>
    </location>
</feature>
<keyword evidence="3" id="KW-0731">Sigma factor</keyword>
<organism evidence="8 9">
    <name type="scientific">Paenibacillus alvei</name>
    <name type="common">Bacillus alvei</name>
    <dbReference type="NCBI Taxonomy" id="44250"/>
    <lineage>
        <taxon>Bacteria</taxon>
        <taxon>Bacillati</taxon>
        <taxon>Bacillota</taxon>
        <taxon>Bacilli</taxon>
        <taxon>Bacillales</taxon>
        <taxon>Paenibacillaceae</taxon>
        <taxon>Paenibacillus</taxon>
    </lineage>
</organism>
<evidence type="ECO:0000256" key="5">
    <source>
        <dbReference type="ARBA" id="ARBA00023163"/>
    </source>
</evidence>
<dbReference type="Pfam" id="PF08281">
    <property type="entry name" value="Sigma70_r4_2"/>
    <property type="match status" value="1"/>
</dbReference>